<dbReference type="Gene3D" id="3.40.50.10170">
    <property type="match status" value="1"/>
</dbReference>
<reference evidence="3" key="1">
    <citation type="submission" date="2016-11" db="EMBL/GenBank/DDBJ databases">
        <authorList>
            <person name="Varghese N."/>
            <person name="Submissions S."/>
        </authorList>
    </citation>
    <scope>NUCLEOTIDE SEQUENCE [LARGE SCALE GENOMIC DNA]</scope>
    <source>
        <strain evidence="3">DSM 11003</strain>
    </source>
</reference>
<dbReference type="NCBIfam" id="TIGR00762">
    <property type="entry name" value="DegV"/>
    <property type="match status" value="1"/>
</dbReference>
<dbReference type="OrthoDB" id="9780660at2"/>
<dbReference type="PANTHER" id="PTHR33434:SF2">
    <property type="entry name" value="FATTY ACID-BINDING PROTEIN TM_1468"/>
    <property type="match status" value="1"/>
</dbReference>
<dbReference type="Proteomes" id="UP000242329">
    <property type="component" value="Unassembled WGS sequence"/>
</dbReference>
<gene>
    <name evidence="2" type="ORF">SAMN02745221_00993</name>
</gene>
<dbReference type="InterPro" id="IPR003797">
    <property type="entry name" value="DegV"/>
</dbReference>
<dbReference type="STRING" id="1123382.SAMN02745221_00993"/>
<keyword evidence="1" id="KW-0446">Lipid-binding</keyword>
<name>A0A1M5MRP4_9FIRM</name>
<organism evidence="2 3">
    <name type="scientific">Thermosyntropha lipolytica DSM 11003</name>
    <dbReference type="NCBI Taxonomy" id="1123382"/>
    <lineage>
        <taxon>Bacteria</taxon>
        <taxon>Bacillati</taxon>
        <taxon>Bacillota</taxon>
        <taxon>Clostridia</taxon>
        <taxon>Eubacteriales</taxon>
        <taxon>Syntrophomonadaceae</taxon>
        <taxon>Thermosyntropha</taxon>
    </lineage>
</organism>
<dbReference type="SUPFAM" id="SSF82549">
    <property type="entry name" value="DAK1/DegV-like"/>
    <property type="match status" value="1"/>
</dbReference>
<evidence type="ECO:0000313" key="2">
    <source>
        <dbReference type="EMBL" id="SHG80044.1"/>
    </source>
</evidence>
<dbReference type="RefSeq" id="WP_073090904.1">
    <property type="nucleotide sequence ID" value="NZ_FQWY01000013.1"/>
</dbReference>
<protein>
    <submittedName>
        <fullName evidence="2">EDD domain protein, DegV family</fullName>
    </submittedName>
</protein>
<sequence length="280" mass="31182">MALKVITDTSCDLPEEELEKYGIEMVPLKVTFDDGKTYLDRFELNPRLFVEKMRRSKILPKTAAPDPHTLIEYFERGLKEAGEVIFVSISSGLSSTYQAACLAKDMLKTDKIKIFDTLTASLGTGIMAIKACEMGLKGLSLETIVREMEKIRKEREVIFTLDTLENVVKGGRLSRLEGLAADFLHIKPILRGNAKGVPEIVEKVRGRKKAIKRMVEMVEEIAGQVMGSKIVGISHVNCLEEAHQLAEQIKNRFNPRKMIVSDMSATVGTYAGEGGLMINF</sequence>
<proteinExistence type="predicted"/>
<evidence type="ECO:0000256" key="1">
    <source>
        <dbReference type="ARBA" id="ARBA00023121"/>
    </source>
</evidence>
<dbReference type="GO" id="GO:0008289">
    <property type="term" value="F:lipid binding"/>
    <property type="evidence" value="ECO:0007669"/>
    <property type="project" value="UniProtKB-KW"/>
</dbReference>
<dbReference type="PROSITE" id="PS51482">
    <property type="entry name" value="DEGV"/>
    <property type="match status" value="1"/>
</dbReference>
<dbReference type="InterPro" id="IPR050270">
    <property type="entry name" value="DegV_domain_contain"/>
</dbReference>
<accession>A0A1M5MRP4</accession>
<dbReference type="EMBL" id="FQWY01000013">
    <property type="protein sequence ID" value="SHG80044.1"/>
    <property type="molecule type" value="Genomic_DNA"/>
</dbReference>
<dbReference type="Gene3D" id="3.30.1180.10">
    <property type="match status" value="1"/>
</dbReference>
<keyword evidence="3" id="KW-1185">Reference proteome</keyword>
<dbReference type="AlphaFoldDB" id="A0A1M5MRP4"/>
<dbReference type="PANTHER" id="PTHR33434">
    <property type="entry name" value="DEGV DOMAIN-CONTAINING PROTEIN DR_1986-RELATED"/>
    <property type="match status" value="1"/>
</dbReference>
<dbReference type="Pfam" id="PF02645">
    <property type="entry name" value="DegV"/>
    <property type="match status" value="1"/>
</dbReference>
<dbReference type="InterPro" id="IPR043168">
    <property type="entry name" value="DegV_C"/>
</dbReference>
<evidence type="ECO:0000313" key="3">
    <source>
        <dbReference type="Proteomes" id="UP000242329"/>
    </source>
</evidence>